<dbReference type="EMBL" id="CP118712">
    <property type="protein sequence ID" value="WGK86851.1"/>
    <property type="molecule type" value="Genomic_DNA"/>
</dbReference>
<dbReference type="RefSeq" id="WP_176245757.1">
    <property type="nucleotide sequence ID" value="NZ_CALYLG010000373.1"/>
</dbReference>
<dbReference type="AlphaFoldDB" id="A0A9X4FJX5"/>
<evidence type="ECO:0000313" key="3">
    <source>
        <dbReference type="EMBL" id="WGK86851.1"/>
    </source>
</evidence>
<name>A0A9X4FJX5_9VIBR</name>
<organism evidence="2 4">
    <name type="scientific">Vibrio aestuarianus</name>
    <dbReference type="NCBI Taxonomy" id="28171"/>
    <lineage>
        <taxon>Bacteria</taxon>
        <taxon>Pseudomonadati</taxon>
        <taxon>Pseudomonadota</taxon>
        <taxon>Gammaproteobacteria</taxon>
        <taxon>Vibrionales</taxon>
        <taxon>Vibrionaceae</taxon>
        <taxon>Vibrio</taxon>
    </lineage>
</organism>
<protein>
    <submittedName>
        <fullName evidence="2">STAS domain-containing protein</fullName>
    </submittedName>
</protein>
<dbReference type="Gene3D" id="3.30.750.24">
    <property type="entry name" value="STAS domain"/>
    <property type="match status" value="1"/>
</dbReference>
<gene>
    <name evidence="2" type="ORF">L9W73_05615</name>
    <name evidence="3" type="ORF">PYE67_18060</name>
</gene>
<dbReference type="InterPro" id="IPR052746">
    <property type="entry name" value="MlaB_ABC_Transporter"/>
</dbReference>
<evidence type="ECO:0000259" key="1">
    <source>
        <dbReference type="PROSITE" id="PS50801"/>
    </source>
</evidence>
<dbReference type="Proteomes" id="UP001140973">
    <property type="component" value="Unassembled WGS sequence"/>
</dbReference>
<accession>A0A9X4FJX5</accession>
<proteinExistence type="predicted"/>
<dbReference type="InterPro" id="IPR058548">
    <property type="entry name" value="MlaB-like_STAS"/>
</dbReference>
<feature type="domain" description="STAS" evidence="1">
    <location>
        <begin position="1"/>
        <end position="87"/>
    </location>
</feature>
<reference evidence="2 5" key="1">
    <citation type="submission" date="2022-02" db="EMBL/GenBank/DDBJ databases">
        <title>Emergence and expansion in Europe of a Vibrio aestuarianus clonal complex pathogenic for oysters.</title>
        <authorList>
            <person name="Mesnil A."/>
            <person name="Travers M.-A."/>
        </authorList>
    </citation>
    <scope>NUCLEOTIDE SEQUENCE</scope>
    <source>
        <strain evidence="2">151-ITT-15-cp-1</strain>
        <strain evidence="3 5">U17</strain>
    </source>
</reference>
<dbReference type="SUPFAM" id="SSF52091">
    <property type="entry name" value="SpoIIaa-like"/>
    <property type="match status" value="1"/>
</dbReference>
<dbReference type="Proteomes" id="UP001241226">
    <property type="component" value="Chromosome 2"/>
</dbReference>
<dbReference type="PROSITE" id="PS50801">
    <property type="entry name" value="STAS"/>
    <property type="match status" value="1"/>
</dbReference>
<dbReference type="EMBL" id="JAKNAP010000012">
    <property type="protein sequence ID" value="MDE1356785.1"/>
    <property type="molecule type" value="Genomic_DNA"/>
</dbReference>
<dbReference type="InterPro" id="IPR002645">
    <property type="entry name" value="STAS_dom"/>
</dbReference>
<evidence type="ECO:0000313" key="4">
    <source>
        <dbReference type="Proteomes" id="UP001140973"/>
    </source>
</evidence>
<sequence length="87" mass="9432">MDLTLAESLEISTVLDSKAQYLEWLKQNSPLRIDASLVAHVDAAGIQLLASFFMTARHANIDISLVNATNTLTEGITVLALEGLFSE</sequence>
<dbReference type="PANTHER" id="PTHR35849:SF2">
    <property type="entry name" value="BLR2341 PROTEIN"/>
    <property type="match status" value="1"/>
</dbReference>
<dbReference type="Pfam" id="PF13466">
    <property type="entry name" value="STAS_2"/>
    <property type="match status" value="1"/>
</dbReference>
<evidence type="ECO:0000313" key="5">
    <source>
        <dbReference type="Proteomes" id="UP001241226"/>
    </source>
</evidence>
<evidence type="ECO:0000313" key="2">
    <source>
        <dbReference type="EMBL" id="MDE1356785.1"/>
    </source>
</evidence>
<dbReference type="PANTHER" id="PTHR35849">
    <property type="entry name" value="BLR2341 PROTEIN"/>
    <property type="match status" value="1"/>
</dbReference>
<dbReference type="InterPro" id="IPR036513">
    <property type="entry name" value="STAS_dom_sf"/>
</dbReference>